<dbReference type="PROSITE" id="PS50254">
    <property type="entry name" value="REL_2"/>
    <property type="match status" value="1"/>
</dbReference>
<dbReference type="InterPro" id="IPR011539">
    <property type="entry name" value="RHD_DNA_bind_dom"/>
</dbReference>
<dbReference type="InterPro" id="IPR008967">
    <property type="entry name" value="p53-like_TF_DNA-bd_sf"/>
</dbReference>
<dbReference type="GO" id="GO:0007249">
    <property type="term" value="P:canonical NF-kappaB signal transduction"/>
    <property type="evidence" value="ECO:0007669"/>
    <property type="project" value="TreeGrafter"/>
</dbReference>
<dbReference type="SUPFAM" id="SSF49417">
    <property type="entry name" value="p53-like transcription factors"/>
    <property type="match status" value="1"/>
</dbReference>
<dbReference type="Pfam" id="PF00554">
    <property type="entry name" value="RHD_DNA_bind"/>
    <property type="match status" value="1"/>
</dbReference>
<evidence type="ECO:0000313" key="2">
    <source>
        <dbReference type="EMBL" id="KAK0171020.1"/>
    </source>
</evidence>
<name>A0AA39FKC3_9HYME</name>
<feature type="domain" description="RHD" evidence="1">
    <location>
        <begin position="6"/>
        <end position="185"/>
    </location>
</feature>
<dbReference type="GO" id="GO:0033554">
    <property type="term" value="P:cellular response to stress"/>
    <property type="evidence" value="ECO:0007669"/>
    <property type="project" value="TreeGrafter"/>
</dbReference>
<protein>
    <recommendedName>
        <fullName evidence="1">RHD domain-containing protein</fullName>
    </recommendedName>
</protein>
<dbReference type="Proteomes" id="UP001168990">
    <property type="component" value="Unassembled WGS sequence"/>
</dbReference>
<organism evidence="2 3">
    <name type="scientific">Microctonus aethiopoides</name>
    <dbReference type="NCBI Taxonomy" id="144406"/>
    <lineage>
        <taxon>Eukaryota</taxon>
        <taxon>Metazoa</taxon>
        <taxon>Ecdysozoa</taxon>
        <taxon>Arthropoda</taxon>
        <taxon>Hexapoda</taxon>
        <taxon>Insecta</taxon>
        <taxon>Pterygota</taxon>
        <taxon>Neoptera</taxon>
        <taxon>Endopterygota</taxon>
        <taxon>Hymenoptera</taxon>
        <taxon>Apocrita</taxon>
        <taxon>Ichneumonoidea</taxon>
        <taxon>Braconidae</taxon>
        <taxon>Euphorinae</taxon>
        <taxon>Microctonus</taxon>
    </lineage>
</organism>
<dbReference type="FunFam" id="2.60.40.10:FF:000046">
    <property type="entry name" value="Nuclear factor NF-kappa-B p105 subunit"/>
    <property type="match status" value="1"/>
</dbReference>
<dbReference type="GO" id="GO:0045087">
    <property type="term" value="P:innate immune response"/>
    <property type="evidence" value="ECO:0007669"/>
    <property type="project" value="TreeGrafter"/>
</dbReference>
<dbReference type="Gene3D" id="2.60.40.340">
    <property type="entry name" value="Rel homology domain (RHD), DNA-binding domain"/>
    <property type="match status" value="1"/>
</dbReference>
<dbReference type="GO" id="GO:0008063">
    <property type="term" value="P:Toll signaling pathway"/>
    <property type="evidence" value="ECO:0007669"/>
    <property type="project" value="UniProtKB-ARBA"/>
</dbReference>
<dbReference type="GO" id="GO:0038061">
    <property type="term" value="P:non-canonical NF-kappaB signal transduction"/>
    <property type="evidence" value="ECO:0007669"/>
    <property type="project" value="TreeGrafter"/>
</dbReference>
<accession>A0AA39FKC3</accession>
<dbReference type="GO" id="GO:0005737">
    <property type="term" value="C:cytoplasm"/>
    <property type="evidence" value="ECO:0007669"/>
    <property type="project" value="InterPro"/>
</dbReference>
<dbReference type="PROSITE" id="PS01204">
    <property type="entry name" value="REL_1"/>
    <property type="match status" value="1"/>
</dbReference>
<dbReference type="GO" id="GO:0034097">
    <property type="term" value="P:response to cytokine"/>
    <property type="evidence" value="ECO:0007669"/>
    <property type="project" value="TreeGrafter"/>
</dbReference>
<dbReference type="InterPro" id="IPR014756">
    <property type="entry name" value="Ig_E-set"/>
</dbReference>
<dbReference type="InterPro" id="IPR002909">
    <property type="entry name" value="IPT_dom"/>
</dbReference>
<dbReference type="GO" id="GO:0005654">
    <property type="term" value="C:nucleoplasm"/>
    <property type="evidence" value="ECO:0007669"/>
    <property type="project" value="UniProtKB-ARBA"/>
</dbReference>
<sequence>MDHKQNNRPYVEITEQPAPRGVRFRYLCEGRSSTCIPGIKSKLNNKSFPSIRIVGYTGPAVVVVSCVTKDEPYRAHPHGIVGKDNCKRGVCTMEVMARNLPISFINLGIQCVKKKEIATALELREQIRVDPFRNGFDHKMHYLGIDLNAVRLCFQVFLEGPVPGRFGIPLEPVVSNPIYDKKTATELVICKLSHCSAPVTGGMEMIILCEKVAKDDIQVKFFEKQNERIVWEAFGECHPTDVHKQAAISFRTPPYPIQNVNQPIQVFIQLRRPSDGDTSDALPFSMTPLDTADPVYAKRKRQKFSTSTLMIEPQQQRSRLTCNCGSEYVRNNTPTNAGTTNISKENNRMALLQRLQIEAEKNEQMRNQLVKKAPNYETPEIQYSPINNTNLARTNYPGPIYHLNNDNVDLSSPQMDQLMKSCHNPPDVLSRMIENGYSTSVITKGPPNPQTTHSPPMDQSKCNEPPMLYRVTSQNQRTTFPYYHQQQEQPQPQLNNYVIEDATGAMNNQASLDINTMANLYEINSTDIGNEVARLSDNFLSSISLTDSSEVKDEGRHDSIAADAIENNNNWIG</sequence>
<evidence type="ECO:0000313" key="3">
    <source>
        <dbReference type="Proteomes" id="UP001168990"/>
    </source>
</evidence>
<reference evidence="2" key="1">
    <citation type="journal article" date="2023" name="bioRxiv">
        <title>Scaffold-level genome assemblies of two parasitoid biocontrol wasps reveal the parthenogenesis mechanism and an associated novel virus.</title>
        <authorList>
            <person name="Inwood S."/>
            <person name="Skelly J."/>
            <person name="Guhlin J."/>
            <person name="Harrop T."/>
            <person name="Goldson S."/>
            <person name="Dearden P."/>
        </authorList>
    </citation>
    <scope>NUCLEOTIDE SEQUENCE</scope>
    <source>
        <strain evidence="2">Irish</strain>
        <tissue evidence="2">Whole body</tissue>
    </source>
</reference>
<dbReference type="InterPro" id="IPR000451">
    <property type="entry name" value="NFkB/Dor"/>
</dbReference>
<gene>
    <name evidence="2" type="ORF">PV328_008788</name>
</gene>
<dbReference type="SMART" id="SM00429">
    <property type="entry name" value="IPT"/>
    <property type="match status" value="1"/>
</dbReference>
<keyword evidence="3" id="KW-1185">Reference proteome</keyword>
<dbReference type="Pfam" id="PF16179">
    <property type="entry name" value="RHD_dimer"/>
    <property type="match status" value="1"/>
</dbReference>
<dbReference type="PANTHER" id="PTHR24169">
    <property type="entry name" value="NUCLEAR FACTOR NF-KAPPA-B PROTEIN"/>
    <property type="match status" value="1"/>
</dbReference>
<dbReference type="Gene3D" id="2.60.40.10">
    <property type="entry name" value="Immunoglobulins"/>
    <property type="match status" value="1"/>
</dbReference>
<reference evidence="2" key="2">
    <citation type="submission" date="2023-03" db="EMBL/GenBank/DDBJ databases">
        <authorList>
            <person name="Inwood S.N."/>
            <person name="Skelly J.G."/>
            <person name="Guhlin J."/>
            <person name="Harrop T.W.R."/>
            <person name="Goldson S.G."/>
            <person name="Dearden P.K."/>
        </authorList>
    </citation>
    <scope>NUCLEOTIDE SEQUENCE</scope>
    <source>
        <strain evidence="2">Irish</strain>
        <tissue evidence="2">Whole body</tissue>
    </source>
</reference>
<dbReference type="SUPFAM" id="SSF81296">
    <property type="entry name" value="E set domains"/>
    <property type="match status" value="1"/>
</dbReference>
<proteinExistence type="predicted"/>
<dbReference type="EMBL" id="JAQQBS010000003">
    <property type="protein sequence ID" value="KAK0171020.1"/>
    <property type="molecule type" value="Genomic_DNA"/>
</dbReference>
<dbReference type="GO" id="GO:0048935">
    <property type="term" value="P:peripheral nervous system neuron development"/>
    <property type="evidence" value="ECO:0007669"/>
    <property type="project" value="UniProtKB-ARBA"/>
</dbReference>
<dbReference type="GO" id="GO:0000978">
    <property type="term" value="F:RNA polymerase II cis-regulatory region sequence-specific DNA binding"/>
    <property type="evidence" value="ECO:0007669"/>
    <property type="project" value="TreeGrafter"/>
</dbReference>
<dbReference type="CDD" id="cd01177">
    <property type="entry name" value="IPT_NFkappaB"/>
    <property type="match status" value="1"/>
</dbReference>
<dbReference type="InterPro" id="IPR033926">
    <property type="entry name" value="IPT_NFkappaB"/>
</dbReference>
<dbReference type="InterPro" id="IPR030492">
    <property type="entry name" value="RHD_CS"/>
</dbReference>
<dbReference type="PANTHER" id="PTHR24169:SF25">
    <property type="entry name" value="DORSAL-RELATED IMMUNITY FACTOR DIF-RELATED"/>
    <property type="match status" value="1"/>
</dbReference>
<dbReference type="GO" id="GO:0002225">
    <property type="term" value="P:positive regulation of antimicrobial peptide production"/>
    <property type="evidence" value="ECO:0007669"/>
    <property type="project" value="UniProtKB-ARBA"/>
</dbReference>
<dbReference type="InterPro" id="IPR032397">
    <property type="entry name" value="RHD_dimer"/>
</dbReference>
<dbReference type="GO" id="GO:0035206">
    <property type="term" value="P:regulation of hemocyte proliferation"/>
    <property type="evidence" value="ECO:0007669"/>
    <property type="project" value="UniProtKB-ARBA"/>
</dbReference>
<evidence type="ECO:0000259" key="1">
    <source>
        <dbReference type="PROSITE" id="PS50254"/>
    </source>
</evidence>
<dbReference type="GO" id="GO:0001228">
    <property type="term" value="F:DNA-binding transcription activator activity, RNA polymerase II-specific"/>
    <property type="evidence" value="ECO:0007669"/>
    <property type="project" value="UniProtKB-ARBA"/>
</dbReference>
<dbReference type="InterPro" id="IPR013783">
    <property type="entry name" value="Ig-like_fold"/>
</dbReference>
<dbReference type="PRINTS" id="PR00057">
    <property type="entry name" value="NFKBTNSCPFCT"/>
</dbReference>
<dbReference type="InterPro" id="IPR037059">
    <property type="entry name" value="RHD_DNA_bind_dom_sf"/>
</dbReference>
<dbReference type="AlphaFoldDB" id="A0AA39FKC3"/>
<comment type="caution">
    <text evidence="2">The sequence shown here is derived from an EMBL/GenBank/DDBJ whole genome shotgun (WGS) entry which is preliminary data.</text>
</comment>